<keyword evidence="3" id="KW-1185">Reference proteome</keyword>
<evidence type="ECO:0000313" key="2">
    <source>
        <dbReference type="EMBL" id="KAF9475874.1"/>
    </source>
</evidence>
<evidence type="ECO:0000256" key="1">
    <source>
        <dbReference type="SAM" id="MobiDB-lite"/>
    </source>
</evidence>
<evidence type="ECO:0000313" key="3">
    <source>
        <dbReference type="Proteomes" id="UP000807469"/>
    </source>
</evidence>
<protein>
    <submittedName>
        <fullName evidence="2">Uncharacterized protein</fullName>
    </submittedName>
</protein>
<comment type="caution">
    <text evidence="2">The sequence shown here is derived from an EMBL/GenBank/DDBJ whole genome shotgun (WGS) entry which is preliminary data.</text>
</comment>
<feature type="compositionally biased region" description="Low complexity" evidence="1">
    <location>
        <begin position="51"/>
        <end position="70"/>
    </location>
</feature>
<sequence length="105" mass="11595">MSIRIDAMFPPPMHLSTIPALYRPAIPRPSSFPTYVLYPPPSIRLSTPIHPSSTPSSQPSSALRSRPSLNSSLNRNPIALNVAHFHSPPLHRSSLELELIYPVHA</sequence>
<dbReference type="AlphaFoldDB" id="A0A9P5YWI6"/>
<accession>A0A9P5YWI6</accession>
<gene>
    <name evidence="2" type="ORF">BDN70DRAFT_935512</name>
</gene>
<reference evidence="2" key="1">
    <citation type="submission" date="2020-11" db="EMBL/GenBank/DDBJ databases">
        <authorList>
            <consortium name="DOE Joint Genome Institute"/>
            <person name="Ahrendt S."/>
            <person name="Riley R."/>
            <person name="Andreopoulos W."/>
            <person name="Labutti K."/>
            <person name="Pangilinan J."/>
            <person name="Ruiz-Duenas F.J."/>
            <person name="Barrasa J.M."/>
            <person name="Sanchez-Garcia M."/>
            <person name="Camarero S."/>
            <person name="Miyauchi S."/>
            <person name="Serrano A."/>
            <person name="Linde D."/>
            <person name="Babiker R."/>
            <person name="Drula E."/>
            <person name="Ayuso-Fernandez I."/>
            <person name="Pacheco R."/>
            <person name="Padilla G."/>
            <person name="Ferreira P."/>
            <person name="Barriuso J."/>
            <person name="Kellner H."/>
            <person name="Castanera R."/>
            <person name="Alfaro M."/>
            <person name="Ramirez L."/>
            <person name="Pisabarro A.G."/>
            <person name="Kuo A."/>
            <person name="Tritt A."/>
            <person name="Lipzen A."/>
            <person name="He G."/>
            <person name="Yan M."/>
            <person name="Ng V."/>
            <person name="Cullen D."/>
            <person name="Martin F."/>
            <person name="Rosso M.-N."/>
            <person name="Henrissat B."/>
            <person name="Hibbett D."/>
            <person name="Martinez A.T."/>
            <person name="Grigoriev I.V."/>
        </authorList>
    </citation>
    <scope>NUCLEOTIDE SEQUENCE</scope>
    <source>
        <strain evidence="2">CIRM-BRFM 674</strain>
    </source>
</reference>
<feature type="region of interest" description="Disordered" evidence="1">
    <location>
        <begin position="47"/>
        <end position="70"/>
    </location>
</feature>
<proteinExistence type="predicted"/>
<dbReference type="EMBL" id="MU155315">
    <property type="protein sequence ID" value="KAF9475874.1"/>
    <property type="molecule type" value="Genomic_DNA"/>
</dbReference>
<dbReference type="Proteomes" id="UP000807469">
    <property type="component" value="Unassembled WGS sequence"/>
</dbReference>
<organism evidence="2 3">
    <name type="scientific">Pholiota conissans</name>
    <dbReference type="NCBI Taxonomy" id="109636"/>
    <lineage>
        <taxon>Eukaryota</taxon>
        <taxon>Fungi</taxon>
        <taxon>Dikarya</taxon>
        <taxon>Basidiomycota</taxon>
        <taxon>Agaricomycotina</taxon>
        <taxon>Agaricomycetes</taxon>
        <taxon>Agaricomycetidae</taxon>
        <taxon>Agaricales</taxon>
        <taxon>Agaricineae</taxon>
        <taxon>Strophariaceae</taxon>
        <taxon>Pholiota</taxon>
    </lineage>
</organism>
<name>A0A9P5YWI6_9AGAR</name>